<dbReference type="InterPro" id="IPR019533">
    <property type="entry name" value="Peptidase_S26"/>
</dbReference>
<dbReference type="AlphaFoldDB" id="A0A402D5G2"/>
<evidence type="ECO:0000313" key="3">
    <source>
        <dbReference type="EMBL" id="BDI29776.1"/>
    </source>
</evidence>
<dbReference type="PANTHER" id="PTHR43390:SF1">
    <property type="entry name" value="CHLOROPLAST PROCESSING PEPTIDASE"/>
    <property type="match status" value="1"/>
</dbReference>
<dbReference type="GO" id="GO:0004252">
    <property type="term" value="F:serine-type endopeptidase activity"/>
    <property type="evidence" value="ECO:0007669"/>
    <property type="project" value="InterPro"/>
</dbReference>
<reference evidence="3 4" key="1">
    <citation type="journal article" date="2019" name="Int. J. Syst. Evol. Microbiol.">
        <title>Capsulimonas corticalis gen. nov., sp. nov., an aerobic capsulated bacterium, of a novel bacterial order, Capsulimonadales ord. nov., of the class Armatimonadia of the phylum Armatimonadetes.</title>
        <authorList>
            <person name="Li J."/>
            <person name="Kudo C."/>
            <person name="Tonouchi A."/>
        </authorList>
    </citation>
    <scope>NUCLEOTIDE SEQUENCE [LARGE SCALE GENOMIC DNA]</scope>
    <source>
        <strain evidence="3 4">AX-7</strain>
    </source>
</reference>
<evidence type="ECO:0000256" key="2">
    <source>
        <dbReference type="ARBA" id="ARBA00009370"/>
    </source>
</evidence>
<proteinExistence type="inferred from homology"/>
<dbReference type="FunCoup" id="A0A402D5G2">
    <property type="interactions" value="349"/>
</dbReference>
<dbReference type="SUPFAM" id="SSF51306">
    <property type="entry name" value="LexA/Signal peptidase"/>
    <property type="match status" value="1"/>
</dbReference>
<evidence type="ECO:0000313" key="4">
    <source>
        <dbReference type="Proteomes" id="UP000287394"/>
    </source>
</evidence>
<sequence>MTTETPATPPPPKKPASRRRERLLILLLVLLAIALRVNLRQGGVSGSSMEPTYHNGDTVLVWKSYPRDLLKPGDVIIFKDTNGDELIKRIAFVRPWRPAPPAGSYPNPNGGRLIPYNYLFTGDEHFFFDRVAAGKIPAPAADRVIYVLGDNLANSDDSRFIGPIAYKQILGKVVP</sequence>
<dbReference type="GO" id="GO:0006465">
    <property type="term" value="P:signal peptide processing"/>
    <property type="evidence" value="ECO:0007669"/>
    <property type="project" value="InterPro"/>
</dbReference>
<gene>
    <name evidence="3" type="ORF">CCAX7_18270</name>
</gene>
<dbReference type="InterPro" id="IPR036286">
    <property type="entry name" value="LexA/Signal_pep-like_sf"/>
</dbReference>
<dbReference type="KEGG" id="ccot:CCAX7_18270"/>
<name>A0A402D5G2_9BACT</name>
<protein>
    <submittedName>
        <fullName evidence="3">Uncharacterized protein</fullName>
    </submittedName>
</protein>
<dbReference type="GO" id="GO:0005886">
    <property type="term" value="C:plasma membrane"/>
    <property type="evidence" value="ECO:0007669"/>
    <property type="project" value="UniProtKB-SubCell"/>
</dbReference>
<dbReference type="InterPro" id="IPR000223">
    <property type="entry name" value="Pept_S26A_signal_pept_1"/>
</dbReference>
<dbReference type="RefSeq" id="WP_119324720.1">
    <property type="nucleotide sequence ID" value="NZ_AP025739.1"/>
</dbReference>
<dbReference type="OrthoDB" id="9802919at2"/>
<dbReference type="Pfam" id="PF10502">
    <property type="entry name" value="Peptidase_S26"/>
    <property type="match status" value="2"/>
</dbReference>
<dbReference type="Gene3D" id="2.10.109.10">
    <property type="entry name" value="Umud Fragment, subunit A"/>
    <property type="match status" value="1"/>
</dbReference>
<dbReference type="PANTHER" id="PTHR43390">
    <property type="entry name" value="SIGNAL PEPTIDASE I"/>
    <property type="match status" value="1"/>
</dbReference>
<comment type="similarity">
    <text evidence="2">Belongs to the peptidase S26 family.</text>
</comment>
<comment type="subcellular location">
    <subcellularLocation>
        <location evidence="1">Cell membrane</location>
        <topology evidence="1">Single-pass type II membrane protein</topology>
    </subcellularLocation>
</comment>
<accession>A0A402D5G2</accession>
<dbReference type="Proteomes" id="UP000287394">
    <property type="component" value="Chromosome"/>
</dbReference>
<keyword evidence="4" id="KW-1185">Reference proteome</keyword>
<dbReference type="EMBL" id="AP025739">
    <property type="protein sequence ID" value="BDI29776.1"/>
    <property type="molecule type" value="Genomic_DNA"/>
</dbReference>
<dbReference type="CDD" id="cd06530">
    <property type="entry name" value="S26_SPase_I"/>
    <property type="match status" value="1"/>
</dbReference>
<organism evidence="3 4">
    <name type="scientific">Capsulimonas corticalis</name>
    <dbReference type="NCBI Taxonomy" id="2219043"/>
    <lineage>
        <taxon>Bacteria</taxon>
        <taxon>Bacillati</taxon>
        <taxon>Armatimonadota</taxon>
        <taxon>Armatimonadia</taxon>
        <taxon>Capsulimonadales</taxon>
        <taxon>Capsulimonadaceae</taxon>
        <taxon>Capsulimonas</taxon>
    </lineage>
</organism>
<evidence type="ECO:0000256" key="1">
    <source>
        <dbReference type="ARBA" id="ARBA00004401"/>
    </source>
</evidence>